<dbReference type="Pfam" id="PF04107">
    <property type="entry name" value="GCS2"/>
    <property type="match status" value="1"/>
</dbReference>
<dbReference type="EMBL" id="CP136865">
    <property type="protein sequence ID" value="WOJ95395.1"/>
    <property type="molecule type" value="Genomic_DNA"/>
</dbReference>
<dbReference type="InterPro" id="IPR006336">
    <property type="entry name" value="GCS2"/>
</dbReference>
<dbReference type="InterPro" id="IPR016602">
    <property type="entry name" value="UCP012666"/>
</dbReference>
<protein>
    <submittedName>
        <fullName evidence="1">Glutamate--cysteine ligase</fullName>
    </submittedName>
</protein>
<keyword evidence="2" id="KW-1185">Reference proteome</keyword>
<evidence type="ECO:0000313" key="2">
    <source>
        <dbReference type="Proteomes" id="UP001626549"/>
    </source>
</evidence>
<organism evidence="1 2">
    <name type="scientific">Congregibacter brevis</name>
    <dbReference type="NCBI Taxonomy" id="3081201"/>
    <lineage>
        <taxon>Bacteria</taxon>
        <taxon>Pseudomonadati</taxon>
        <taxon>Pseudomonadota</taxon>
        <taxon>Gammaproteobacteria</taxon>
        <taxon>Cellvibrionales</taxon>
        <taxon>Halieaceae</taxon>
        <taxon>Congregibacter</taxon>
    </lineage>
</organism>
<dbReference type="Gene3D" id="3.30.590.20">
    <property type="match status" value="1"/>
</dbReference>
<accession>A0ABZ0I8E7</accession>
<dbReference type="SUPFAM" id="SSF55931">
    <property type="entry name" value="Glutamine synthetase/guanido kinase"/>
    <property type="match status" value="1"/>
</dbReference>
<dbReference type="InterPro" id="IPR050141">
    <property type="entry name" value="GCL_type2/YbdK_subfam"/>
</dbReference>
<gene>
    <name evidence="1" type="ORF">R0137_08990</name>
</gene>
<dbReference type="InterPro" id="IPR014746">
    <property type="entry name" value="Gln_synth/guanido_kin_cat_dom"/>
</dbReference>
<reference evidence="1 2" key="1">
    <citation type="submission" date="2023-10" db="EMBL/GenBank/DDBJ databases">
        <title>Two novel species belonging to the OM43/NOR5 clade.</title>
        <authorList>
            <person name="Park M."/>
        </authorList>
    </citation>
    <scope>NUCLEOTIDE SEQUENCE [LARGE SCALE GENOMIC DNA]</scope>
    <source>
        <strain evidence="1 2">IMCC45268</strain>
    </source>
</reference>
<dbReference type="PANTHER" id="PTHR36510:SF3">
    <property type="entry name" value="CONSERVED PROTEIN"/>
    <property type="match status" value="1"/>
</dbReference>
<proteinExistence type="predicted"/>
<dbReference type="PIRSF" id="PIRSF012666">
    <property type="entry name" value="UCP012666"/>
    <property type="match status" value="1"/>
</dbReference>
<evidence type="ECO:0000313" key="1">
    <source>
        <dbReference type="EMBL" id="WOJ95395.1"/>
    </source>
</evidence>
<dbReference type="RefSeq" id="WP_407326090.1">
    <property type="nucleotide sequence ID" value="NZ_CP136865.1"/>
</dbReference>
<sequence>MGIEIHKTTFDADDRRRFSERLESQLQQLSALMKSPNFGSPVESVGAELELYIVDANGKPAYINDALCNAAADPQLTVELNKYNLEYNLSPQGLDQEGLTATEREIVTKLQRLSGLAAEKDAFVVPVGILPTLTEKDLGDHCVTDRQRYRALVAQLIAWRGSDFNININGEEPLKMTMANITLEGANTSFQIHQRVSPEHYAATFNATQLATPLAIAISANSPGLFGHQLWDETRIPLFKQSIDTRDMDRYRWSEPPRVCFGHGWLRKGAFELFDETVRLYPPLLPACDERARDTGDGAPGLTELRLHQSTVWLWNRAVYDDLDGGHLRIEMRALPAGPTPIDMVAGAAFMMGLARGLRDDMDGLMAALPFHLAEYNFYRAAQHGLDARMVWPSLQQHRLQDASVVDIIAEMLPVADEGLNKLGVSQGERDRYLGVIDARLSARRNGARWQREATRALMDRGHGKSTALREMLSHYREHSAQNIPVADWPIP</sequence>
<dbReference type="GO" id="GO:0016874">
    <property type="term" value="F:ligase activity"/>
    <property type="evidence" value="ECO:0007669"/>
    <property type="project" value="UniProtKB-KW"/>
</dbReference>
<keyword evidence="1" id="KW-0436">Ligase</keyword>
<dbReference type="PANTHER" id="PTHR36510">
    <property type="entry name" value="GLUTAMATE--CYSTEINE LIGASE 2-RELATED"/>
    <property type="match status" value="1"/>
</dbReference>
<name>A0ABZ0I8E7_9GAMM</name>
<dbReference type="Proteomes" id="UP001626549">
    <property type="component" value="Chromosome"/>
</dbReference>